<evidence type="ECO:0000313" key="4">
    <source>
        <dbReference type="Proteomes" id="UP000071927"/>
    </source>
</evidence>
<accession>A0A139R2Y3</accession>
<proteinExistence type="predicted"/>
<dbReference type="RefSeq" id="WP_061458910.1">
    <property type="nucleotide sequence ID" value="NZ_KQ968748.1"/>
</dbReference>
<dbReference type="PATRIC" id="fig|315405.11.peg.1736"/>
<comment type="caution">
    <text evidence="2">The sequence shown here is derived from an EMBL/GenBank/DDBJ whole genome shotgun (WGS) entry which is preliminary data.</text>
</comment>
<dbReference type="AlphaFoldDB" id="A0A139R2Y3"/>
<dbReference type="EMBL" id="LQXV01000164">
    <property type="protein sequence ID" value="KXU09200.1"/>
    <property type="molecule type" value="Genomic_DNA"/>
</dbReference>
<dbReference type="EMBL" id="LQOF01000303">
    <property type="protein sequence ID" value="KXT67201.1"/>
    <property type="molecule type" value="Genomic_DNA"/>
</dbReference>
<name>A0A139R2Y3_9STRE</name>
<dbReference type="Proteomes" id="UP000070198">
    <property type="component" value="Unassembled WGS sequence"/>
</dbReference>
<reference evidence="3 4" key="1">
    <citation type="submission" date="2016-01" db="EMBL/GenBank/DDBJ databases">
        <title>Highly variable Streptococcus oralis are common among viridans streptococci isolated from primates.</title>
        <authorList>
            <person name="Denapaite D."/>
            <person name="Rieger M."/>
            <person name="Koendgen S."/>
            <person name="Brueckner R."/>
            <person name="Ochigava I."/>
            <person name="Kappeler P."/>
            <person name="Maetz-Rensing K."/>
            <person name="Leendertz F."/>
            <person name="Hakenbeck R."/>
        </authorList>
    </citation>
    <scope>NUCLEOTIDE SEQUENCE [LARGE SCALE GENOMIC DNA]</scope>
    <source>
        <strain evidence="1 3">DD02</strain>
        <strain evidence="2 4">DD03</strain>
    </source>
</reference>
<sequence length="122" mass="14016">MKEDVNNKLVYDTDKLDYYFKHKILNAFLELLYEHNDGIYGLADKPANLDLFVIGLIPDNVVEEYERIRENYGSELKQLIKRVEELPTNPFIVDGDNIQGNSVKPHVFVTGKVGEGKGFRNV</sequence>
<evidence type="ECO:0000313" key="1">
    <source>
        <dbReference type="EMBL" id="KXT67201.1"/>
    </source>
</evidence>
<dbReference type="Proteomes" id="UP000071927">
    <property type="component" value="Unassembled WGS sequence"/>
</dbReference>
<evidence type="ECO:0000313" key="2">
    <source>
        <dbReference type="EMBL" id="KXU09200.1"/>
    </source>
</evidence>
<organism evidence="2 4">
    <name type="scientific">Streptococcus gallolyticus</name>
    <dbReference type="NCBI Taxonomy" id="315405"/>
    <lineage>
        <taxon>Bacteria</taxon>
        <taxon>Bacillati</taxon>
        <taxon>Bacillota</taxon>
        <taxon>Bacilli</taxon>
        <taxon>Lactobacillales</taxon>
        <taxon>Streptococcaceae</taxon>
        <taxon>Streptococcus</taxon>
    </lineage>
</organism>
<evidence type="ECO:0000313" key="3">
    <source>
        <dbReference type="Proteomes" id="UP000070198"/>
    </source>
</evidence>
<gene>
    <name evidence="1" type="ORF">SGADD02_01476</name>
    <name evidence="2" type="ORF">SGADD03_00984</name>
</gene>
<protein>
    <submittedName>
        <fullName evidence="2">Uncharacterized protein</fullName>
    </submittedName>
</protein>